<name>A0AAE0KYT2_9CHLO</name>
<comment type="caution">
    <text evidence="2">The sequence shown here is derived from an EMBL/GenBank/DDBJ whole genome shotgun (WGS) entry which is preliminary data.</text>
</comment>
<feature type="compositionally biased region" description="Polar residues" evidence="1">
    <location>
        <begin position="202"/>
        <end position="217"/>
    </location>
</feature>
<gene>
    <name evidence="2" type="ORF">CYMTET_25559</name>
</gene>
<sequence length="324" mass="34751">HNYEDSRVEMIKTSWIKKGGKQFPLFRGADAVQEPGSPAIVTTSIESQALPGASPRSGQIVRSSAEFPQKPSPRSTTRRLMASQQRPQTVGSMGVANTSLFIPSPSRYAAGMFFPESKSAPTTPKNSQPRSCDFSKPWHSRSGVVMSKRELASEFAAAMIKSSKGAHRQAVSPEKSHHGMPSLTSSSANRSAPPRVKHARSSCDSPSSSWAESQRTQTGGGMRAQVQGASRSRPPPALAARSPCCSSGAGGSSSPQSRAAHRVRQESASSSGQLSHLNNFWRIVSQPRGDINTVQDEEDLDSTDLIGSLNIPPNYLNKKLLLDL</sequence>
<dbReference type="AlphaFoldDB" id="A0AAE0KYT2"/>
<evidence type="ECO:0000313" key="3">
    <source>
        <dbReference type="Proteomes" id="UP001190700"/>
    </source>
</evidence>
<feature type="compositionally biased region" description="Polar residues" evidence="1">
    <location>
        <begin position="119"/>
        <end position="130"/>
    </location>
</feature>
<evidence type="ECO:0000256" key="1">
    <source>
        <dbReference type="SAM" id="MobiDB-lite"/>
    </source>
</evidence>
<dbReference type="Proteomes" id="UP001190700">
    <property type="component" value="Unassembled WGS sequence"/>
</dbReference>
<feature type="region of interest" description="Disordered" evidence="1">
    <location>
        <begin position="164"/>
        <end position="272"/>
    </location>
</feature>
<feature type="region of interest" description="Disordered" evidence="1">
    <location>
        <begin position="118"/>
        <end position="139"/>
    </location>
</feature>
<protein>
    <submittedName>
        <fullName evidence="2">Uncharacterized protein</fullName>
    </submittedName>
</protein>
<feature type="region of interest" description="Disordered" evidence="1">
    <location>
        <begin position="43"/>
        <end position="90"/>
    </location>
</feature>
<reference evidence="2 3" key="1">
    <citation type="journal article" date="2015" name="Genome Biol. Evol.">
        <title>Comparative Genomics of a Bacterivorous Green Alga Reveals Evolutionary Causalities and Consequences of Phago-Mixotrophic Mode of Nutrition.</title>
        <authorList>
            <person name="Burns J.A."/>
            <person name="Paasch A."/>
            <person name="Narechania A."/>
            <person name="Kim E."/>
        </authorList>
    </citation>
    <scope>NUCLEOTIDE SEQUENCE [LARGE SCALE GENOMIC DNA]</scope>
    <source>
        <strain evidence="2 3">PLY_AMNH</strain>
    </source>
</reference>
<feature type="compositionally biased region" description="Low complexity" evidence="1">
    <location>
        <begin position="238"/>
        <end position="258"/>
    </location>
</feature>
<keyword evidence="3" id="KW-1185">Reference proteome</keyword>
<dbReference type="EMBL" id="LGRX02013708">
    <property type="protein sequence ID" value="KAK3265788.1"/>
    <property type="molecule type" value="Genomic_DNA"/>
</dbReference>
<organism evidence="2 3">
    <name type="scientific">Cymbomonas tetramitiformis</name>
    <dbReference type="NCBI Taxonomy" id="36881"/>
    <lineage>
        <taxon>Eukaryota</taxon>
        <taxon>Viridiplantae</taxon>
        <taxon>Chlorophyta</taxon>
        <taxon>Pyramimonadophyceae</taxon>
        <taxon>Pyramimonadales</taxon>
        <taxon>Pyramimonadaceae</taxon>
        <taxon>Cymbomonas</taxon>
    </lineage>
</organism>
<proteinExistence type="predicted"/>
<evidence type="ECO:0000313" key="2">
    <source>
        <dbReference type="EMBL" id="KAK3265788.1"/>
    </source>
</evidence>
<feature type="non-terminal residue" evidence="2">
    <location>
        <position position="1"/>
    </location>
</feature>
<accession>A0AAE0KYT2</accession>